<evidence type="ECO:0000256" key="7">
    <source>
        <dbReference type="ARBA" id="ARBA00022490"/>
    </source>
</evidence>
<dbReference type="GO" id="GO:0000055">
    <property type="term" value="P:ribosomal large subunit export from nucleus"/>
    <property type="evidence" value="ECO:0007669"/>
    <property type="project" value="UniProtKB-ARBA"/>
</dbReference>
<dbReference type="Pfam" id="PF20645">
    <property type="entry name" value="Rrn7_cyclin_C"/>
    <property type="match status" value="1"/>
</dbReference>
<dbReference type="GO" id="GO:0003735">
    <property type="term" value="F:structural constituent of ribosome"/>
    <property type="evidence" value="ECO:0007669"/>
    <property type="project" value="InterPro"/>
</dbReference>
<gene>
    <name evidence="20" type="ORF">FNAPI_13506</name>
</gene>
<evidence type="ECO:0000256" key="12">
    <source>
        <dbReference type="ARBA" id="ARBA00022980"/>
    </source>
</evidence>
<reference evidence="20 21" key="1">
    <citation type="submission" date="2020-05" db="EMBL/GenBank/DDBJ databases">
        <title>Identification and distribution of gene clusters putatively required for synthesis of sphingolipid metabolism inhibitors in phylogenetically diverse species of the filamentous fungus Fusarium.</title>
        <authorList>
            <person name="Kim H.-S."/>
            <person name="Busman M."/>
            <person name="Brown D.W."/>
            <person name="Divon H."/>
            <person name="Uhlig S."/>
            <person name="Proctor R.H."/>
        </authorList>
    </citation>
    <scope>NUCLEOTIDE SEQUENCE [LARGE SCALE GENOMIC DNA]</scope>
    <source>
        <strain evidence="20 21">NRRL 25196</strain>
    </source>
</reference>
<dbReference type="GO" id="GO:0045905">
    <property type="term" value="P:positive regulation of translational termination"/>
    <property type="evidence" value="ECO:0007669"/>
    <property type="project" value="InterPro"/>
</dbReference>
<dbReference type="Gene3D" id="3.10.20.90">
    <property type="entry name" value="Phosphatidylinositol 3-kinase Catalytic Subunit, Chain A, domain 1"/>
    <property type="match status" value="1"/>
</dbReference>
<dbReference type="Pfam" id="PF00240">
    <property type="entry name" value="ubiquitin"/>
    <property type="match status" value="1"/>
</dbReference>
<dbReference type="InterPro" id="IPR038587">
    <property type="entry name" value="Ribosomal_eL40_sf"/>
</dbReference>
<evidence type="ECO:0000256" key="13">
    <source>
        <dbReference type="ARBA" id="ARBA00023071"/>
    </source>
</evidence>
<dbReference type="PRINTS" id="PR00348">
    <property type="entry name" value="UBIQUITIN"/>
</dbReference>
<proteinExistence type="inferred from homology"/>
<dbReference type="NCBIfam" id="TIGR00037">
    <property type="entry name" value="eIF_5A"/>
    <property type="match status" value="1"/>
</dbReference>
<dbReference type="SUPFAM" id="SSF50104">
    <property type="entry name" value="Translation proteins SH3-like domain"/>
    <property type="match status" value="1"/>
</dbReference>
<evidence type="ECO:0000256" key="5">
    <source>
        <dbReference type="ARBA" id="ARBA00008373"/>
    </source>
</evidence>
<dbReference type="Gene3D" id="2.40.50.140">
    <property type="entry name" value="Nucleic acid-binding proteins"/>
    <property type="match status" value="1"/>
</dbReference>
<dbReference type="InterPro" id="IPR014722">
    <property type="entry name" value="Rib_uL2_dom2"/>
</dbReference>
<dbReference type="GO" id="GO:1990904">
    <property type="term" value="C:ribonucleoprotein complex"/>
    <property type="evidence" value="ECO:0007669"/>
    <property type="project" value="UniProtKB-KW"/>
</dbReference>
<dbReference type="SUPFAM" id="SSF54236">
    <property type="entry name" value="Ubiquitin-like"/>
    <property type="match status" value="1"/>
</dbReference>
<evidence type="ECO:0000256" key="16">
    <source>
        <dbReference type="ARBA" id="ARBA00035124"/>
    </source>
</evidence>
<dbReference type="EMBL" id="JAAOAO010000857">
    <property type="protein sequence ID" value="KAF5530668.1"/>
    <property type="molecule type" value="Genomic_DNA"/>
</dbReference>
<evidence type="ECO:0000256" key="14">
    <source>
        <dbReference type="ARBA" id="ARBA00023242"/>
    </source>
</evidence>
<evidence type="ECO:0000256" key="2">
    <source>
        <dbReference type="ARBA" id="ARBA00004123"/>
    </source>
</evidence>
<dbReference type="FunFam" id="4.10.1060.50:FF:000001">
    <property type="entry name" value="ubiquitin-60S ribosomal protein L40"/>
    <property type="match status" value="1"/>
</dbReference>
<dbReference type="InterPro" id="IPR000626">
    <property type="entry name" value="Ubiquitin-like_dom"/>
</dbReference>
<dbReference type="Pfam" id="PF01287">
    <property type="entry name" value="eIF-5a"/>
    <property type="match status" value="1"/>
</dbReference>
<comment type="subcellular location">
    <subcellularLocation>
        <location evidence="3">Cytoplasm</location>
    </subcellularLocation>
    <subcellularLocation>
        <location evidence="2">Nucleus</location>
    </subcellularLocation>
</comment>
<keyword evidence="7" id="KW-0963">Cytoplasm</keyword>
<dbReference type="GO" id="GO:0005634">
    <property type="term" value="C:nucleus"/>
    <property type="evidence" value="ECO:0007669"/>
    <property type="project" value="UniProtKB-SubCell"/>
</dbReference>
<keyword evidence="15" id="KW-0687">Ribonucleoprotein</keyword>
<keyword evidence="10" id="KW-0694">RNA-binding</keyword>
<comment type="subunit">
    <text evidence="16">Part of the 60S ribosomal subunit.</text>
</comment>
<dbReference type="PROSITE" id="PS00299">
    <property type="entry name" value="UBIQUITIN_1"/>
    <property type="match status" value="1"/>
</dbReference>
<evidence type="ECO:0000256" key="15">
    <source>
        <dbReference type="ARBA" id="ARBA00023274"/>
    </source>
</evidence>
<dbReference type="GO" id="GO:0003746">
    <property type="term" value="F:translation elongation factor activity"/>
    <property type="evidence" value="ECO:0007669"/>
    <property type="project" value="UniProtKB-KW"/>
</dbReference>
<dbReference type="InterPro" id="IPR029071">
    <property type="entry name" value="Ubiquitin-like_domsf"/>
</dbReference>
<evidence type="ECO:0000256" key="10">
    <source>
        <dbReference type="ARBA" id="ARBA00022884"/>
    </source>
</evidence>
<dbReference type="SMART" id="SM00213">
    <property type="entry name" value="UBQ"/>
    <property type="match status" value="1"/>
</dbReference>
<dbReference type="InterPro" id="IPR012340">
    <property type="entry name" value="NA-bd_OB-fold"/>
</dbReference>
<dbReference type="Pfam" id="PF01020">
    <property type="entry name" value="Ribosomal_L40e"/>
    <property type="match status" value="1"/>
</dbReference>
<comment type="similarity">
    <text evidence="4">Belongs to the eIF-5A family.</text>
</comment>
<dbReference type="Pfam" id="PF11781">
    <property type="entry name" value="Zn_ribbon_RRN7"/>
    <property type="match status" value="1"/>
</dbReference>
<dbReference type="FunFam" id="2.30.30.30:FF:000007">
    <property type="entry name" value="Eukaryotic translation initiation factor 5A"/>
    <property type="match status" value="1"/>
</dbReference>
<dbReference type="CDD" id="cd04468">
    <property type="entry name" value="S1_eIF5A"/>
    <property type="match status" value="1"/>
</dbReference>
<accession>A0A8H5I568</accession>
<evidence type="ECO:0000256" key="17">
    <source>
        <dbReference type="ARBA" id="ARBA00045962"/>
    </source>
</evidence>
<sequence>MAAPNDAEHEMTFDSADAGASLTYPMQCSALRKNGFVVIKNRPCKIVDMSTSKTGKHGHAKVHLVATDIFTGKKYEDLSPSTHNMDVPNVSRREYQLLDISDDGFLSLMTDDGDTKDDVPLPDNEVGQKITKLFKEEEKDTNVIVLTSMGEECAMEAKEAPNQVRIMDERRDLRKFPRGERCPECGARRWYLENGLRFCSNGHQVEGFIQFDIGDDVDAGQLGKKTKKDKEVKEKELRHLTGQAGKNLFLECLQLVLRQQLLWLVQSKGHLEELETVVRDLWDLRIRGSGALLAEEETQQTGDGLATFSSQPTGTEKDDTPKTQGTRARSWNPEDNPDWPVPRMIETLALCYLGCLLLRIPTTIGELCAWANSKRMPYKRSYYDLPEEMQDRLPSAYTRALKLPLRSSLRGIDLHNAVLDLALSYHHNYGMIFPAISDTPTIVHFVRQLTLPGNGNAHHSKKHTIDYPEILLMSAIVVAAKLCFPLGQHAPFLRAATTEQSIKFDWIIWLKGAQELTEASQTPGKEPSFDQATADQVTSMTTEELDQYFAHIASTIDRKNESEITRFFPSEKAPPPEAPTRENTEQDNDHKMRKILGQAITVKGEEGSEQDGETLAEPSYETFRSVEDLTETAQALYKAAVQIFVKTLTGKTITLEVESSDTIDNVKSKIQDKEGIPPDQQRLIFAGKQLEDGRTLSDYNIQKESTLHLVLRLRGGIIEPSLKALASKFNCDKMICRKCYARLPPRATNCRKRKCGHTNQLRPKKKLK</sequence>
<comment type="caution">
    <text evidence="20">The sequence shown here is derived from an EMBL/GenBank/DDBJ whole genome shotgun (WGS) entry which is preliminary data.</text>
</comment>
<dbReference type="Gene3D" id="4.10.1060.50">
    <property type="match status" value="1"/>
</dbReference>
<dbReference type="InterPro" id="IPR048670">
    <property type="entry name" value="IF5A-like_N"/>
</dbReference>
<evidence type="ECO:0000256" key="18">
    <source>
        <dbReference type="SAM" id="MobiDB-lite"/>
    </source>
</evidence>
<feature type="compositionally biased region" description="Basic and acidic residues" evidence="18">
    <location>
        <begin position="579"/>
        <end position="590"/>
    </location>
</feature>
<keyword evidence="14" id="KW-0539">Nucleus</keyword>
<dbReference type="InterPro" id="IPR019956">
    <property type="entry name" value="Ubiquitin_dom"/>
</dbReference>
<dbReference type="GO" id="GO:0006452">
    <property type="term" value="P:translational frameshifting"/>
    <property type="evidence" value="ECO:0007669"/>
    <property type="project" value="UniProtKB-ARBA"/>
</dbReference>
<dbReference type="InterPro" id="IPR048538">
    <property type="entry name" value="Rrn7_cyclin_C"/>
</dbReference>
<dbReference type="GO" id="GO:0003723">
    <property type="term" value="F:RNA binding"/>
    <property type="evidence" value="ECO:0007669"/>
    <property type="project" value="UniProtKB-KW"/>
</dbReference>
<dbReference type="InterPro" id="IPR019769">
    <property type="entry name" value="Trans_elong_IF5A_hypusine_site"/>
</dbReference>
<evidence type="ECO:0000256" key="6">
    <source>
        <dbReference type="ARBA" id="ARBA00010570"/>
    </source>
</evidence>
<dbReference type="Proteomes" id="UP000574317">
    <property type="component" value="Unassembled WGS sequence"/>
</dbReference>
<dbReference type="SUPFAM" id="SSF50249">
    <property type="entry name" value="Nucleic acid-binding proteins"/>
    <property type="match status" value="1"/>
</dbReference>
<dbReference type="GO" id="GO:0045901">
    <property type="term" value="P:positive regulation of translational elongation"/>
    <property type="evidence" value="ECO:0007669"/>
    <property type="project" value="InterPro"/>
</dbReference>
<dbReference type="InterPro" id="IPR048540">
    <property type="entry name" value="Rrn7_cyclin_N"/>
</dbReference>
<evidence type="ECO:0000259" key="19">
    <source>
        <dbReference type="PROSITE" id="PS50053"/>
    </source>
</evidence>
<dbReference type="InterPro" id="IPR019954">
    <property type="entry name" value="Ubiquitin_CS"/>
</dbReference>
<evidence type="ECO:0000256" key="4">
    <source>
        <dbReference type="ARBA" id="ARBA00006016"/>
    </source>
</evidence>
<dbReference type="CDD" id="cd01803">
    <property type="entry name" value="Ubl_ubiquitin"/>
    <property type="match status" value="1"/>
</dbReference>
<keyword evidence="12" id="KW-0689">Ribosomal protein</keyword>
<dbReference type="GO" id="GO:0016567">
    <property type="term" value="P:protein ubiquitination"/>
    <property type="evidence" value="ECO:0007669"/>
    <property type="project" value="UniProtKB-ARBA"/>
</dbReference>
<organism evidence="20 21">
    <name type="scientific">Fusarium napiforme</name>
    <dbReference type="NCBI Taxonomy" id="42672"/>
    <lineage>
        <taxon>Eukaryota</taxon>
        <taxon>Fungi</taxon>
        <taxon>Dikarya</taxon>
        <taxon>Ascomycota</taxon>
        <taxon>Pezizomycotina</taxon>
        <taxon>Sordariomycetes</taxon>
        <taxon>Hypocreomycetidae</taxon>
        <taxon>Hypocreales</taxon>
        <taxon>Nectriaceae</taxon>
        <taxon>Fusarium</taxon>
        <taxon>Fusarium fujikuroi species complex</taxon>
    </lineage>
</organism>
<dbReference type="Pfam" id="PF21485">
    <property type="entry name" value="IF5A-like_N"/>
    <property type="match status" value="1"/>
</dbReference>
<feature type="compositionally biased region" description="Polar residues" evidence="18">
    <location>
        <begin position="299"/>
        <end position="314"/>
    </location>
</feature>
<dbReference type="AlphaFoldDB" id="A0A8H5I568"/>
<comment type="similarity">
    <text evidence="5">In the N-terminal section; belongs to the ubiquitin family.</text>
</comment>
<dbReference type="Gene3D" id="2.30.30.30">
    <property type="match status" value="1"/>
</dbReference>
<dbReference type="PANTHER" id="PTHR11673">
    <property type="entry name" value="TRANSLATION INITIATION FACTOR 5A FAMILY MEMBER"/>
    <property type="match status" value="1"/>
</dbReference>
<comment type="function">
    <text evidence="17">Component of the ribosome, a large ribonucleoprotein complex responsible for the synthesis of proteins in the cell. The small ribosomal subunit (SSU) binds messenger RNAs (mRNAs) and translates the encoded message by selecting cognate aminoacyl-transfer RNA (tRNA) molecules. The large subunit (LSU) contains the ribosomal catalytic site termed the peptidyl transferase center (PTC), which catalyzes the formation of peptide bonds, thereby polymerizing the amino acids delivered by tRNAs into a polypeptide chain. The nascent polypeptides leave the ribosome through a tunnel in the LSU and interact with protein factors that function in enzymatic processing, targeting, and the membrane insertion of nascent chains at the exit of the ribosomal tunnel. eL40 is essential for translation of a subset of cellular transcripts, including stress response transcripts, such as DDR2.</text>
</comment>
<evidence type="ECO:0000256" key="3">
    <source>
        <dbReference type="ARBA" id="ARBA00004496"/>
    </source>
</evidence>
<protein>
    <recommendedName>
        <fullName evidence="19">Ubiquitin-like domain-containing protein</fullName>
    </recommendedName>
</protein>
<dbReference type="InterPro" id="IPR020189">
    <property type="entry name" value="IF5A_C"/>
</dbReference>
<dbReference type="InterPro" id="IPR011332">
    <property type="entry name" value="Ribosomal_zn-bd"/>
</dbReference>
<feature type="region of interest" description="Disordered" evidence="18">
    <location>
        <begin position="567"/>
        <end position="590"/>
    </location>
</feature>
<feature type="domain" description="Ubiquitin-like" evidence="19">
    <location>
        <begin position="641"/>
        <end position="716"/>
    </location>
</feature>
<dbReference type="SMART" id="SM01377">
    <property type="entry name" value="Ribosomal_L40e"/>
    <property type="match status" value="1"/>
</dbReference>
<dbReference type="PROSITE" id="PS00302">
    <property type="entry name" value="IF5A_HYPUSINE"/>
    <property type="match status" value="1"/>
</dbReference>
<keyword evidence="9" id="KW-0251">Elongation factor</keyword>
<keyword evidence="13" id="KW-0385">Hypusine</keyword>
<comment type="similarity">
    <text evidence="6">In the C-terminal section; belongs to the eukaryotic ribosomal protein eL40 family.</text>
</comment>
<comment type="function">
    <text evidence="1">Component of the 60S subunit of the ribosome.</text>
</comment>
<keyword evidence="11" id="KW-0648">Protein biosynthesis</keyword>
<evidence type="ECO:0000256" key="8">
    <source>
        <dbReference type="ARBA" id="ARBA00022499"/>
    </source>
</evidence>
<keyword evidence="8" id="KW-1017">Isopeptide bond</keyword>
<dbReference type="InterPro" id="IPR001884">
    <property type="entry name" value="IF5A-like"/>
</dbReference>
<evidence type="ECO:0000256" key="9">
    <source>
        <dbReference type="ARBA" id="ARBA00022768"/>
    </source>
</evidence>
<dbReference type="PROSITE" id="PS50053">
    <property type="entry name" value="UBIQUITIN_2"/>
    <property type="match status" value="1"/>
</dbReference>
<keyword evidence="21" id="KW-1185">Reference proteome</keyword>
<evidence type="ECO:0000313" key="20">
    <source>
        <dbReference type="EMBL" id="KAF5530668.1"/>
    </source>
</evidence>
<dbReference type="SMART" id="SM01376">
    <property type="entry name" value="eIF-5a"/>
    <property type="match status" value="1"/>
</dbReference>
<dbReference type="InterPro" id="IPR008991">
    <property type="entry name" value="Translation_prot_SH3-like_sf"/>
</dbReference>
<dbReference type="GO" id="GO:0005737">
    <property type="term" value="C:cytoplasm"/>
    <property type="evidence" value="ECO:0007669"/>
    <property type="project" value="UniProtKB-SubCell"/>
</dbReference>
<dbReference type="InterPro" id="IPR001975">
    <property type="entry name" value="Ribosomal_eL40_dom"/>
</dbReference>
<dbReference type="Pfam" id="PF20644">
    <property type="entry name" value="Rrn7_cyclin_N"/>
    <property type="match status" value="1"/>
</dbReference>
<dbReference type="InterPro" id="IPR021752">
    <property type="entry name" value="TF_Rrn7_Zf"/>
</dbReference>
<evidence type="ECO:0000313" key="21">
    <source>
        <dbReference type="Proteomes" id="UP000574317"/>
    </source>
</evidence>
<dbReference type="FunFam" id="3.10.20.90:FF:000014">
    <property type="entry name" value="Ubiquitin-60S ribosomal L40 fusion"/>
    <property type="match status" value="1"/>
</dbReference>
<dbReference type="GO" id="GO:0005840">
    <property type="term" value="C:ribosome"/>
    <property type="evidence" value="ECO:0007669"/>
    <property type="project" value="UniProtKB-KW"/>
</dbReference>
<evidence type="ECO:0000256" key="11">
    <source>
        <dbReference type="ARBA" id="ARBA00022917"/>
    </source>
</evidence>
<dbReference type="SUPFAM" id="SSF57829">
    <property type="entry name" value="Zn-binding ribosomal proteins"/>
    <property type="match status" value="1"/>
</dbReference>
<dbReference type="GO" id="GO:0043022">
    <property type="term" value="F:ribosome binding"/>
    <property type="evidence" value="ECO:0007669"/>
    <property type="project" value="InterPro"/>
</dbReference>
<name>A0A8H5I568_9HYPO</name>
<evidence type="ECO:0000256" key="1">
    <source>
        <dbReference type="ARBA" id="ARBA00002241"/>
    </source>
</evidence>
<dbReference type="FunFam" id="2.40.50.140:FF:000034">
    <property type="entry name" value="Eukaryotic translation initiation factor 5A"/>
    <property type="match status" value="1"/>
</dbReference>
<feature type="region of interest" description="Disordered" evidence="18">
    <location>
        <begin position="296"/>
        <end position="335"/>
    </location>
</feature>